<protein>
    <recommendedName>
        <fullName evidence="6">DNA polymerase epsilon catalytic subunit</fullName>
        <ecNumber evidence="6">2.7.7.7</ecNumber>
    </recommendedName>
</protein>
<dbReference type="GO" id="GO:0003887">
    <property type="term" value="F:DNA-directed DNA polymerase activity"/>
    <property type="evidence" value="ECO:0007669"/>
    <property type="project" value="UniProtKB-KW"/>
</dbReference>
<evidence type="ECO:0000313" key="10">
    <source>
        <dbReference type="Proteomes" id="UP000677054"/>
    </source>
</evidence>
<keyword evidence="6" id="KW-0411">Iron-sulfur</keyword>
<dbReference type="EMBL" id="LR900068">
    <property type="protein sequence ID" value="CAD7244056.1"/>
    <property type="molecule type" value="Genomic_DNA"/>
</dbReference>
<evidence type="ECO:0000256" key="2">
    <source>
        <dbReference type="ARBA" id="ARBA00022695"/>
    </source>
</evidence>
<keyword evidence="6" id="KW-0862">Zinc</keyword>
<evidence type="ECO:0000256" key="6">
    <source>
        <dbReference type="RuleBase" id="RU365029"/>
    </source>
</evidence>
<evidence type="ECO:0000313" key="9">
    <source>
        <dbReference type="EMBL" id="CAD7244056.1"/>
    </source>
</evidence>
<evidence type="ECO:0000259" key="8">
    <source>
        <dbReference type="SMART" id="SM01159"/>
    </source>
</evidence>
<proteinExistence type="inferred from homology"/>
<keyword evidence="6" id="KW-0408">Iron</keyword>
<evidence type="ECO:0000256" key="3">
    <source>
        <dbReference type="ARBA" id="ARBA00022705"/>
    </source>
</evidence>
<organism evidence="9">
    <name type="scientific">Darwinula stevensoni</name>
    <dbReference type="NCBI Taxonomy" id="69355"/>
    <lineage>
        <taxon>Eukaryota</taxon>
        <taxon>Metazoa</taxon>
        <taxon>Ecdysozoa</taxon>
        <taxon>Arthropoda</taxon>
        <taxon>Crustacea</taxon>
        <taxon>Oligostraca</taxon>
        <taxon>Ostracoda</taxon>
        <taxon>Podocopa</taxon>
        <taxon>Podocopida</taxon>
        <taxon>Darwinulocopina</taxon>
        <taxon>Darwinuloidea</taxon>
        <taxon>Darwinulidae</taxon>
        <taxon>Darwinula</taxon>
    </lineage>
</organism>
<name>A0A7R8X6Y0_9CRUS</name>
<keyword evidence="6" id="KW-0004">4Fe-4S</keyword>
<evidence type="ECO:0000256" key="7">
    <source>
        <dbReference type="SAM" id="MobiDB-lite"/>
    </source>
</evidence>
<dbReference type="GO" id="GO:0006297">
    <property type="term" value="P:nucleotide-excision repair, DNA gap filling"/>
    <property type="evidence" value="ECO:0007669"/>
    <property type="project" value="TreeGrafter"/>
</dbReference>
<comment type="subcellular location">
    <subcellularLocation>
        <location evidence="6">Nucleus</location>
    </subcellularLocation>
</comment>
<accession>A0A7R8X6Y0</accession>
<keyword evidence="2 6" id="KW-0548">Nucleotidyltransferase</keyword>
<evidence type="ECO:0000256" key="4">
    <source>
        <dbReference type="ARBA" id="ARBA00022932"/>
    </source>
</evidence>
<feature type="region of interest" description="Disordered" evidence="7">
    <location>
        <begin position="611"/>
        <end position="637"/>
    </location>
</feature>
<dbReference type="PANTHER" id="PTHR10670:SF0">
    <property type="entry name" value="DNA POLYMERASE EPSILON CATALYTIC SUBUNIT A"/>
    <property type="match status" value="1"/>
</dbReference>
<dbReference type="GO" id="GO:0045004">
    <property type="term" value="P:DNA replication proofreading"/>
    <property type="evidence" value="ECO:0007669"/>
    <property type="project" value="TreeGrafter"/>
</dbReference>
<feature type="non-terminal residue" evidence="9">
    <location>
        <position position="1"/>
    </location>
</feature>
<dbReference type="InterPro" id="IPR054475">
    <property type="entry name" value="Znf-DPOE"/>
</dbReference>
<evidence type="ECO:0000256" key="5">
    <source>
        <dbReference type="ARBA" id="ARBA00023125"/>
    </source>
</evidence>
<feature type="domain" description="DNA polymerase epsilon catalytic subunit A C-terminal" evidence="8">
    <location>
        <begin position="196"/>
        <end position="603"/>
    </location>
</feature>
<keyword evidence="5 6" id="KW-0238">DNA-binding</keyword>
<dbReference type="InterPro" id="IPR029703">
    <property type="entry name" value="POL2"/>
</dbReference>
<reference evidence="9" key="1">
    <citation type="submission" date="2020-11" db="EMBL/GenBank/DDBJ databases">
        <authorList>
            <person name="Tran Van P."/>
        </authorList>
    </citation>
    <scope>NUCLEOTIDE SEQUENCE</scope>
</reference>
<dbReference type="InterPro" id="IPR013697">
    <property type="entry name" value="DNA_pol_e_suA_C"/>
</dbReference>
<dbReference type="GO" id="GO:0006287">
    <property type="term" value="P:base-excision repair, gap-filling"/>
    <property type="evidence" value="ECO:0007669"/>
    <property type="project" value="TreeGrafter"/>
</dbReference>
<dbReference type="GO" id="GO:0008310">
    <property type="term" value="F:single-stranded DNA 3'-5' DNA exonuclease activity"/>
    <property type="evidence" value="ECO:0007669"/>
    <property type="project" value="TreeGrafter"/>
</dbReference>
<dbReference type="EC" id="2.7.7.7" evidence="6"/>
<dbReference type="PANTHER" id="PTHR10670">
    <property type="entry name" value="DNA POLYMERASE EPSILON CATALYTIC SUBUNIT A"/>
    <property type="match status" value="1"/>
</dbReference>
<keyword evidence="6" id="KW-0863">Zinc-finger</keyword>
<dbReference type="GO" id="GO:0008622">
    <property type="term" value="C:epsilon DNA polymerase complex"/>
    <property type="evidence" value="ECO:0007669"/>
    <property type="project" value="InterPro"/>
</dbReference>
<dbReference type="EMBL" id="CAJPEV010000551">
    <property type="protein sequence ID" value="CAG0886396.1"/>
    <property type="molecule type" value="Genomic_DNA"/>
</dbReference>
<dbReference type="GO" id="GO:0000278">
    <property type="term" value="P:mitotic cell cycle"/>
    <property type="evidence" value="ECO:0007669"/>
    <property type="project" value="TreeGrafter"/>
</dbReference>
<dbReference type="Pfam" id="PF23250">
    <property type="entry name" value="zf_DPOE_2"/>
    <property type="match status" value="1"/>
</dbReference>
<dbReference type="GO" id="GO:0008270">
    <property type="term" value="F:zinc ion binding"/>
    <property type="evidence" value="ECO:0007669"/>
    <property type="project" value="UniProtKB-KW"/>
</dbReference>
<dbReference type="GO" id="GO:0051539">
    <property type="term" value="F:4 iron, 4 sulfur cluster binding"/>
    <property type="evidence" value="ECO:0007669"/>
    <property type="project" value="UniProtKB-KW"/>
</dbReference>
<comment type="function">
    <text evidence="6">DNA polymerase II participates in chromosomal DNA replication.</text>
</comment>
<keyword evidence="10" id="KW-1185">Reference proteome</keyword>
<keyword evidence="4 6" id="KW-0239">DNA-directed DNA polymerase</keyword>
<keyword evidence="3 6" id="KW-0235">DNA replication</keyword>
<comment type="cofactor">
    <cofactor evidence="6">
        <name>[4Fe-4S] cluster</name>
        <dbReference type="ChEBI" id="CHEBI:49883"/>
    </cofactor>
</comment>
<dbReference type="GO" id="GO:0006272">
    <property type="term" value="P:leading strand elongation"/>
    <property type="evidence" value="ECO:0007669"/>
    <property type="project" value="TreeGrafter"/>
</dbReference>
<sequence length="942" mass="106987">IEETADPGLFRVWALVGTELHFVRLNVPRIFYVNQKTPREEELGALWRKASKILPRNHQALHLYQYAVPEVLFQQHCKLGQLVADLSSPDIEGIYETQVPLLFRILVSLGCLCRVDPSQRQILSRNGIGVTKSFELNNLLFCTTAQSSYLEHGSIQYAFLYLVKYDKKGIMGLVMPSLNRGVVYGVDTVATNQMPNLTSLFRAERNVRIEKGHGEETLPSSNIKFESHIVTSETDFFRRMNLELQAFKDEKRGPAMVIVQANTELGALVGSMSGLQEFPCVPLHISQDDDLGLFQLDWQRQVSRSFLQAFLRLPRRLAALLEHSRYLHVPVGNLPGDLAIFGSDLFYARHLQRHNAILWVSPTEVPDLGGREDEDLRLMCWMEDEQQEEQGINKSGCYDGVCVELEIDCLPVAALLQAPHIHEGEGSSWSISFEAGSIAPSIESLFGAEGSGSAGPQTPLAGGAVCGAALRVLRQMVATWLRDVALHQNAHADLLIVHFYRWLHTPTAYLYDPALRRVLRSLTRKLFLRLVGELHRLGATVIYGDFSRLVIYTKKFEVQDALSYVTYITERIREQELFRSIQLSPVHCWEYLLWLDHANYGGVRSKLDTNHERQQKGLNGESEEVIRVSQKEQDEEVEDDESSEIEMAWQMGLALPDEASCRMNFITVVASYITAIYETGKELHLTQSQMRVTGDENPVIKFARELVTGELSQKVFEVTQKTQKKLTGWKPPSLKELEKANDVKPLWARLAQHSNPTLQFVKALCKVLSLDSKVEEEVMRLKKNLLQLIGVGEFSPEAQWALESPPPFPTPELVCSVCNQARTLDILRDPHQVLINDRPEWYCPGCRTPYDMNAIEYQLVERVKRTLVSFTLQDLKCKRCSEVKASNMGLHCDCGGNYMCLTPAHEVREQMLLFNCVAKHYKMPILNNMVEWILSFNSRKSQ</sequence>
<keyword evidence="6" id="KW-0539">Nucleus</keyword>
<dbReference type="Proteomes" id="UP000677054">
    <property type="component" value="Unassembled WGS sequence"/>
</dbReference>
<evidence type="ECO:0000256" key="1">
    <source>
        <dbReference type="ARBA" id="ARBA00022679"/>
    </source>
</evidence>
<gene>
    <name evidence="9" type="ORF">DSTB1V02_LOCUS3960</name>
</gene>
<dbReference type="Pfam" id="PF22912">
    <property type="entry name" value="zf-DPOE"/>
    <property type="match status" value="1"/>
</dbReference>
<dbReference type="SMART" id="SM01159">
    <property type="entry name" value="DUF1744"/>
    <property type="match status" value="1"/>
</dbReference>
<dbReference type="GO" id="GO:0003677">
    <property type="term" value="F:DNA binding"/>
    <property type="evidence" value="ECO:0007669"/>
    <property type="project" value="UniProtKB-KW"/>
</dbReference>
<comment type="similarity">
    <text evidence="6">Belongs to the DNA polymerase type-B family.</text>
</comment>
<keyword evidence="6" id="KW-0479">Metal-binding</keyword>
<comment type="catalytic activity">
    <reaction evidence="6">
        <text>DNA(n) + a 2'-deoxyribonucleoside 5'-triphosphate = DNA(n+1) + diphosphate</text>
        <dbReference type="Rhea" id="RHEA:22508"/>
        <dbReference type="Rhea" id="RHEA-COMP:17339"/>
        <dbReference type="Rhea" id="RHEA-COMP:17340"/>
        <dbReference type="ChEBI" id="CHEBI:33019"/>
        <dbReference type="ChEBI" id="CHEBI:61560"/>
        <dbReference type="ChEBI" id="CHEBI:173112"/>
        <dbReference type="EC" id="2.7.7.7"/>
    </reaction>
</comment>
<keyword evidence="1 6" id="KW-0808">Transferase</keyword>
<dbReference type="AlphaFoldDB" id="A0A7R8X6Y0"/>
<dbReference type="Pfam" id="PF08490">
    <property type="entry name" value="DUF1744"/>
    <property type="match status" value="1"/>
</dbReference>
<dbReference type="OrthoDB" id="10060449at2759"/>